<keyword evidence="5" id="KW-0732">Signal</keyword>
<comment type="caution">
    <text evidence="7">The sequence shown here is derived from an EMBL/GenBank/DDBJ whole genome shotgun (WGS) entry which is preliminary data.</text>
</comment>
<comment type="similarity">
    <text evidence="2 3">Belongs to the peptidase M14 family.</text>
</comment>
<dbReference type="PROSITE" id="PS52035">
    <property type="entry name" value="PEPTIDASE_M14"/>
    <property type="match status" value="1"/>
</dbReference>
<evidence type="ECO:0000313" key="8">
    <source>
        <dbReference type="Proteomes" id="UP000826188"/>
    </source>
</evidence>
<gene>
    <name evidence="7" type="ORF">KYK14_02805</name>
</gene>
<feature type="chain" id="PRO_5045718516" evidence="5">
    <location>
        <begin position="27"/>
        <end position="597"/>
    </location>
</feature>
<dbReference type="PANTHER" id="PTHR11705">
    <property type="entry name" value="PROTEASE FAMILY M14 CARBOXYPEPTIDASE A,B"/>
    <property type="match status" value="1"/>
</dbReference>
<comment type="cofactor">
    <cofactor evidence="1">
        <name>Zn(2+)</name>
        <dbReference type="ChEBI" id="CHEBI:29105"/>
    </cofactor>
</comment>
<dbReference type="CDD" id="cd06241">
    <property type="entry name" value="M14-like"/>
    <property type="match status" value="1"/>
</dbReference>
<dbReference type="InterPro" id="IPR000834">
    <property type="entry name" value="Peptidase_M14"/>
</dbReference>
<feature type="region of interest" description="Disordered" evidence="4">
    <location>
        <begin position="272"/>
        <end position="293"/>
    </location>
</feature>
<feature type="domain" description="Peptidase M14" evidence="6">
    <location>
        <begin position="64"/>
        <end position="305"/>
    </location>
</feature>
<feature type="signal peptide" evidence="5">
    <location>
        <begin position="1"/>
        <end position="26"/>
    </location>
</feature>
<dbReference type="RefSeq" id="WP_219156743.1">
    <property type="nucleotide sequence ID" value="NZ_JAHWGL010000005.1"/>
</dbReference>
<sequence length="597" mass="66345">MTNTISCRTTALVAALICLEPMQMMAQNVLDLPPVLPWSGKSERLIAKPNDPWITPAEAANFQTTPRYAEVRSWLERLDAASPLLTMHTFGRTGEGRDLLYVRASKGGAAKPVVLVQAGIHSGEIDGKDAGLMLLRDIALRGKANLLDQVDLVFVPIYNIDGHEQMSPWNFVHVRGPAEKGRDANARNIDLNRDYGKLDAPESRAMIGLLRQLDPILYIDCHVSEGFDMQYDVTFTYAGWGTYARHRATADWLDGRFGPAVTQALTKAGHTPIKYPSPIDTREPAKGIRYSPEGPRYSTGYGDFISVPTVLVENHMLKPYRQRVLGTYVLLEAALKIAAGDAERIAAAKAQDRASRPTELLTRWKPAPQPIGWIDKFKGVAFEWYQSPASGRREQRWLGRPITFRMPIIGQQPTETVQLPKAWWVPAAYTEVLDRLRLHGIAFETLTAPRTLQLDQVQLVDPKLLQPSEGRVPITATFVHEQSEQVMPAGSVRVPADQPNGLLAAALLEPESQDSFLAWGFFPEMLSPAPNTDAFVLAALGERLLTTEPKLKAEFEAKLRAEPAFAADPDARLTWLYAHAGPGHPYPLRYPIFREVN</sequence>
<evidence type="ECO:0000256" key="5">
    <source>
        <dbReference type="SAM" id="SignalP"/>
    </source>
</evidence>
<evidence type="ECO:0000256" key="1">
    <source>
        <dbReference type="ARBA" id="ARBA00001947"/>
    </source>
</evidence>
<evidence type="ECO:0000256" key="3">
    <source>
        <dbReference type="PROSITE-ProRule" id="PRU01379"/>
    </source>
</evidence>
<dbReference type="Proteomes" id="UP000826188">
    <property type="component" value="Unassembled WGS sequence"/>
</dbReference>
<protein>
    <submittedName>
        <fullName evidence="7">M14 family metallopeptidase</fullName>
    </submittedName>
</protein>
<name>A0ABS6WXF8_9BACT</name>
<evidence type="ECO:0000259" key="6">
    <source>
        <dbReference type="PROSITE" id="PS52035"/>
    </source>
</evidence>
<keyword evidence="8" id="KW-1185">Reference proteome</keyword>
<dbReference type="SMART" id="SM00631">
    <property type="entry name" value="Zn_pept"/>
    <property type="match status" value="1"/>
</dbReference>
<organism evidence="7 8">
    <name type="scientific">Hymenobacter profundi</name>
    <dbReference type="NCBI Taxonomy" id="1982110"/>
    <lineage>
        <taxon>Bacteria</taxon>
        <taxon>Pseudomonadati</taxon>
        <taxon>Bacteroidota</taxon>
        <taxon>Cytophagia</taxon>
        <taxon>Cytophagales</taxon>
        <taxon>Hymenobacteraceae</taxon>
        <taxon>Hymenobacter</taxon>
    </lineage>
</organism>
<comment type="caution">
    <text evidence="3">Lacks conserved residue(s) required for the propagation of feature annotation.</text>
</comment>
<evidence type="ECO:0000256" key="2">
    <source>
        <dbReference type="ARBA" id="ARBA00005988"/>
    </source>
</evidence>
<dbReference type="PANTHER" id="PTHR11705:SF145">
    <property type="entry name" value="PEPTIDASE M14 CARBOXYPEPTIDASE A DOMAIN-CONTAINING PROTEIN"/>
    <property type="match status" value="1"/>
</dbReference>
<evidence type="ECO:0000256" key="4">
    <source>
        <dbReference type="SAM" id="MobiDB-lite"/>
    </source>
</evidence>
<proteinExistence type="inferred from homology"/>
<reference evidence="7 8" key="1">
    <citation type="submission" date="2021-07" db="EMBL/GenBank/DDBJ databases">
        <title>Hymenobacter profundi sp. nov., isolated from deep-sea water.</title>
        <authorList>
            <person name="Kim M.K."/>
        </authorList>
    </citation>
    <scope>NUCLEOTIDE SEQUENCE [LARGE SCALE GENOMIC DNA]</scope>
    <source>
        <strain evidence="7 8">M2</strain>
    </source>
</reference>
<dbReference type="Pfam" id="PF00246">
    <property type="entry name" value="Peptidase_M14"/>
    <property type="match status" value="1"/>
</dbReference>
<accession>A0ABS6WXF8</accession>
<dbReference type="EMBL" id="JAHWGL010000005">
    <property type="protein sequence ID" value="MBW3127468.1"/>
    <property type="molecule type" value="Genomic_DNA"/>
</dbReference>
<evidence type="ECO:0000313" key="7">
    <source>
        <dbReference type="EMBL" id="MBW3127468.1"/>
    </source>
</evidence>